<sequence length="46" mass="5549">WEWNKERMTLAEFNDFYAGTYEGDKEARKRSDSRLWKKCTEAAKSD</sequence>
<feature type="non-terminal residue" evidence="1">
    <location>
        <position position="1"/>
    </location>
</feature>
<dbReference type="EMBL" id="BARS01040405">
    <property type="protein sequence ID" value="GAG35397.1"/>
    <property type="molecule type" value="Genomic_DNA"/>
</dbReference>
<protein>
    <submittedName>
        <fullName evidence="1">Uncharacterized protein</fullName>
    </submittedName>
</protein>
<gene>
    <name evidence="1" type="ORF">S01H1_61602</name>
</gene>
<proteinExistence type="predicted"/>
<accession>X0XJ68</accession>
<evidence type="ECO:0000313" key="1">
    <source>
        <dbReference type="EMBL" id="GAG35397.1"/>
    </source>
</evidence>
<dbReference type="AlphaFoldDB" id="X0XJ68"/>
<reference evidence="1" key="1">
    <citation type="journal article" date="2014" name="Front. Microbiol.">
        <title>High frequency of phylogenetically diverse reductive dehalogenase-homologous genes in deep subseafloor sedimentary metagenomes.</title>
        <authorList>
            <person name="Kawai M."/>
            <person name="Futagami T."/>
            <person name="Toyoda A."/>
            <person name="Takaki Y."/>
            <person name="Nishi S."/>
            <person name="Hori S."/>
            <person name="Arai W."/>
            <person name="Tsubouchi T."/>
            <person name="Morono Y."/>
            <person name="Uchiyama I."/>
            <person name="Ito T."/>
            <person name="Fujiyama A."/>
            <person name="Inagaki F."/>
            <person name="Takami H."/>
        </authorList>
    </citation>
    <scope>NUCLEOTIDE SEQUENCE</scope>
    <source>
        <strain evidence="1">Expedition CK06-06</strain>
    </source>
</reference>
<name>X0XJ68_9ZZZZ</name>
<organism evidence="1">
    <name type="scientific">marine sediment metagenome</name>
    <dbReference type="NCBI Taxonomy" id="412755"/>
    <lineage>
        <taxon>unclassified sequences</taxon>
        <taxon>metagenomes</taxon>
        <taxon>ecological metagenomes</taxon>
    </lineage>
</organism>
<comment type="caution">
    <text evidence="1">The sequence shown here is derived from an EMBL/GenBank/DDBJ whole genome shotgun (WGS) entry which is preliminary data.</text>
</comment>